<comment type="caution">
    <text evidence="2">The sequence shown here is derived from an EMBL/GenBank/DDBJ whole genome shotgun (WGS) entry which is preliminary data.</text>
</comment>
<organism evidence="2 3">
    <name type="scientific">Durusdinium trenchii</name>
    <dbReference type="NCBI Taxonomy" id="1381693"/>
    <lineage>
        <taxon>Eukaryota</taxon>
        <taxon>Sar</taxon>
        <taxon>Alveolata</taxon>
        <taxon>Dinophyceae</taxon>
        <taxon>Suessiales</taxon>
        <taxon>Symbiodiniaceae</taxon>
        <taxon>Durusdinium</taxon>
    </lineage>
</organism>
<feature type="compositionally biased region" description="Low complexity" evidence="1">
    <location>
        <begin position="149"/>
        <end position="163"/>
    </location>
</feature>
<feature type="region of interest" description="Disordered" evidence="1">
    <location>
        <begin position="144"/>
        <end position="207"/>
    </location>
</feature>
<sequence>MTELRYSKDGVPIYDGTAELFVAYKRAALNYVETLEWKKRPLAGPRLQSVLEGAARTAVQHKSPGWISHSRGAEELLTFLKTKVQPPTLAEAGKSISRFFYQVKRRKGECMNAWIVRHDESLFEARRTLAEAIEEYGQGYSSRRTSLIKTSTSKPRPSKSTSSQHGSQHADQHQEQGPFDSNGLMRDEDDLHAQNPDEPDPWRDYAGWHDWNNDDEWTWGSWEKWETEPRVTKEMVYQAETSDRASEEAGKFLPDFVVAWMLLQRSGLDGSEKATIIASLKNEFTTERVKEALKLNWTDEDLRKRDQVRGSALMLGEEEDDAFLHEEETPPAPTWMTEAEVEEYNYLTHETEEALAAIQGARRTLRDAREKQSMMRKSRQFYPMKKETYTKWRTERSESERKCFRCGGAHKTETCPKKNENTTGQAVHFTFTASSSGDQIEPDAAEQSSADFEALAAMTMNSLLEAGKAIIDPGATSTVGSVDAMTRIDSINRGQGLQREIQIDPKERPSFRFGNNGRTTCLSTAQLPVPLHGGMSTMRVHVHDIPNQPVLLSIASLRALGAVIDYDQNTMLLKRVDPHKVLKLETTSTGHQVFPLTADVYSQSRQREKPFGGLIDDHE</sequence>
<evidence type="ECO:0000256" key="1">
    <source>
        <dbReference type="SAM" id="MobiDB-lite"/>
    </source>
</evidence>
<dbReference type="Proteomes" id="UP001642464">
    <property type="component" value="Unassembled WGS sequence"/>
</dbReference>
<evidence type="ECO:0008006" key="4">
    <source>
        <dbReference type="Google" id="ProtNLM"/>
    </source>
</evidence>
<reference evidence="2 3" key="1">
    <citation type="submission" date="2024-02" db="EMBL/GenBank/DDBJ databases">
        <authorList>
            <person name="Chen Y."/>
            <person name="Shah S."/>
            <person name="Dougan E. K."/>
            <person name="Thang M."/>
            <person name="Chan C."/>
        </authorList>
    </citation>
    <scope>NUCLEOTIDE SEQUENCE [LARGE SCALE GENOMIC DNA]</scope>
</reference>
<keyword evidence="3" id="KW-1185">Reference proteome</keyword>
<evidence type="ECO:0000313" key="3">
    <source>
        <dbReference type="Proteomes" id="UP001642464"/>
    </source>
</evidence>
<accession>A0ABP0HRC9</accession>
<evidence type="ECO:0000313" key="2">
    <source>
        <dbReference type="EMBL" id="CAK8991699.1"/>
    </source>
</evidence>
<proteinExistence type="predicted"/>
<dbReference type="Gene3D" id="2.40.70.10">
    <property type="entry name" value="Acid Proteases"/>
    <property type="match status" value="1"/>
</dbReference>
<name>A0ABP0HRC9_9DINO</name>
<protein>
    <recommendedName>
        <fullName evidence="4">Polyprotein</fullName>
    </recommendedName>
</protein>
<dbReference type="InterPro" id="IPR021109">
    <property type="entry name" value="Peptidase_aspartic_dom_sf"/>
</dbReference>
<gene>
    <name evidence="2" type="ORF">SCF082_LOCUS2770</name>
</gene>
<dbReference type="EMBL" id="CAXAMM010001359">
    <property type="protein sequence ID" value="CAK8991699.1"/>
    <property type="molecule type" value="Genomic_DNA"/>
</dbReference>